<keyword evidence="3" id="KW-1185">Reference proteome</keyword>
<proteinExistence type="predicted"/>
<dbReference type="AlphaFoldDB" id="A0A5J5BJK5"/>
<evidence type="ECO:0000313" key="3">
    <source>
        <dbReference type="Proteomes" id="UP000325577"/>
    </source>
</evidence>
<reference evidence="2 3" key="1">
    <citation type="submission" date="2019-09" db="EMBL/GenBank/DDBJ databases">
        <title>A chromosome-level genome assembly of the Chinese tupelo Nyssa sinensis.</title>
        <authorList>
            <person name="Yang X."/>
            <person name="Kang M."/>
            <person name="Yang Y."/>
            <person name="Xiong H."/>
            <person name="Wang M."/>
            <person name="Zhang Z."/>
            <person name="Wang Z."/>
            <person name="Wu H."/>
            <person name="Ma T."/>
            <person name="Liu J."/>
            <person name="Xi Z."/>
        </authorList>
    </citation>
    <scope>NUCLEOTIDE SEQUENCE [LARGE SCALE GENOMIC DNA]</scope>
    <source>
        <strain evidence="2">J267</strain>
        <tissue evidence="2">Leaf</tissue>
    </source>
</reference>
<name>A0A5J5BJK5_9ASTE</name>
<organism evidence="2 3">
    <name type="scientific">Nyssa sinensis</name>
    <dbReference type="NCBI Taxonomy" id="561372"/>
    <lineage>
        <taxon>Eukaryota</taxon>
        <taxon>Viridiplantae</taxon>
        <taxon>Streptophyta</taxon>
        <taxon>Embryophyta</taxon>
        <taxon>Tracheophyta</taxon>
        <taxon>Spermatophyta</taxon>
        <taxon>Magnoliopsida</taxon>
        <taxon>eudicotyledons</taxon>
        <taxon>Gunneridae</taxon>
        <taxon>Pentapetalae</taxon>
        <taxon>asterids</taxon>
        <taxon>Cornales</taxon>
        <taxon>Nyssaceae</taxon>
        <taxon>Nyssa</taxon>
    </lineage>
</organism>
<accession>A0A5J5BJK5</accession>
<keyword evidence="1" id="KW-0812">Transmembrane</keyword>
<dbReference type="Proteomes" id="UP000325577">
    <property type="component" value="Linkage Group LG12"/>
</dbReference>
<keyword evidence="1" id="KW-0472">Membrane</keyword>
<gene>
    <name evidence="2" type="ORF">F0562_024008</name>
</gene>
<sequence>MDFNSKLKSAGLCAIDRNTVDIWSRRTAGLIQNRAEFRPFQDLVHFIPFFLLTQTKAFLLKHALVIWNFWIVVGIVRFLVTNGSSWGTKTGQCTAQL</sequence>
<keyword evidence="1" id="KW-1133">Transmembrane helix</keyword>
<protein>
    <submittedName>
        <fullName evidence="2">Uncharacterized protein</fullName>
    </submittedName>
</protein>
<feature type="transmembrane region" description="Helical" evidence="1">
    <location>
        <begin position="58"/>
        <end position="80"/>
    </location>
</feature>
<dbReference type="EMBL" id="CM018035">
    <property type="protein sequence ID" value="KAA8542856.1"/>
    <property type="molecule type" value="Genomic_DNA"/>
</dbReference>
<evidence type="ECO:0000313" key="2">
    <source>
        <dbReference type="EMBL" id="KAA8542856.1"/>
    </source>
</evidence>
<evidence type="ECO:0000256" key="1">
    <source>
        <dbReference type="SAM" id="Phobius"/>
    </source>
</evidence>